<evidence type="ECO:0000256" key="2">
    <source>
        <dbReference type="ARBA" id="ARBA00022741"/>
    </source>
</evidence>
<protein>
    <submittedName>
        <fullName evidence="9">Serine/threonine protein kinase</fullName>
    </submittedName>
</protein>
<dbReference type="CDD" id="cd14014">
    <property type="entry name" value="STKc_PknB_like"/>
    <property type="match status" value="1"/>
</dbReference>
<feature type="binding site" evidence="5">
    <location>
        <position position="117"/>
    </location>
    <ligand>
        <name>ATP</name>
        <dbReference type="ChEBI" id="CHEBI:30616"/>
    </ligand>
</feature>
<keyword evidence="9" id="KW-0723">Serine/threonine-protein kinase</keyword>
<feature type="compositionally biased region" description="Low complexity" evidence="6">
    <location>
        <begin position="501"/>
        <end position="531"/>
    </location>
</feature>
<organism evidence="9 10">
    <name type="scientific">Polyangium fumosum</name>
    <dbReference type="NCBI Taxonomy" id="889272"/>
    <lineage>
        <taxon>Bacteria</taxon>
        <taxon>Pseudomonadati</taxon>
        <taxon>Myxococcota</taxon>
        <taxon>Polyangia</taxon>
        <taxon>Polyangiales</taxon>
        <taxon>Polyangiaceae</taxon>
        <taxon>Polyangium</taxon>
    </lineage>
</organism>
<dbReference type="GO" id="GO:0005524">
    <property type="term" value="F:ATP binding"/>
    <property type="evidence" value="ECO:0007669"/>
    <property type="project" value="UniProtKB-UniRule"/>
</dbReference>
<feature type="compositionally biased region" description="Low complexity" evidence="6">
    <location>
        <begin position="428"/>
        <end position="488"/>
    </location>
</feature>
<feature type="domain" description="Protein kinase" evidence="8">
    <location>
        <begin position="88"/>
        <end position="362"/>
    </location>
</feature>
<dbReference type="Pfam" id="PF00069">
    <property type="entry name" value="Pkinase"/>
    <property type="match status" value="1"/>
</dbReference>
<reference evidence="9 10" key="1">
    <citation type="submission" date="2019-04" db="EMBL/GenBank/DDBJ databases">
        <authorList>
            <person name="Li Y."/>
            <person name="Wang J."/>
        </authorList>
    </citation>
    <scope>NUCLEOTIDE SEQUENCE [LARGE SCALE GENOMIC DNA]</scope>
    <source>
        <strain evidence="9 10">DSM 14668</strain>
    </source>
</reference>
<keyword evidence="7" id="KW-0812">Transmembrane</keyword>
<dbReference type="AlphaFoldDB" id="A0A4U1JCZ2"/>
<keyword evidence="3 9" id="KW-0418">Kinase</keyword>
<keyword evidence="7" id="KW-1133">Transmembrane helix</keyword>
<evidence type="ECO:0000256" key="5">
    <source>
        <dbReference type="PROSITE-ProRule" id="PRU10141"/>
    </source>
</evidence>
<dbReference type="OrthoDB" id="5492781at2"/>
<keyword evidence="4 5" id="KW-0067">ATP-binding</keyword>
<name>A0A4U1JCZ2_9BACT</name>
<dbReference type="InterPro" id="IPR017441">
    <property type="entry name" value="Protein_kinase_ATP_BS"/>
</dbReference>
<dbReference type="InterPro" id="IPR011009">
    <property type="entry name" value="Kinase-like_dom_sf"/>
</dbReference>
<keyword evidence="2 5" id="KW-0547">Nucleotide-binding</keyword>
<dbReference type="PANTHER" id="PTHR43289">
    <property type="entry name" value="MITOGEN-ACTIVATED PROTEIN KINASE KINASE KINASE 20-RELATED"/>
    <property type="match status" value="1"/>
</dbReference>
<dbReference type="PROSITE" id="PS50011">
    <property type="entry name" value="PROTEIN_KINASE_DOM"/>
    <property type="match status" value="1"/>
</dbReference>
<keyword evidence="7" id="KW-0472">Membrane</keyword>
<dbReference type="InterPro" id="IPR000719">
    <property type="entry name" value="Prot_kinase_dom"/>
</dbReference>
<evidence type="ECO:0000259" key="8">
    <source>
        <dbReference type="PROSITE" id="PS50011"/>
    </source>
</evidence>
<dbReference type="GO" id="GO:0004674">
    <property type="term" value="F:protein serine/threonine kinase activity"/>
    <property type="evidence" value="ECO:0007669"/>
    <property type="project" value="UniProtKB-KW"/>
</dbReference>
<keyword evidence="1" id="KW-0808">Transferase</keyword>
<dbReference type="Gene3D" id="1.10.510.10">
    <property type="entry name" value="Transferase(Phosphotransferase) domain 1"/>
    <property type="match status" value="1"/>
</dbReference>
<dbReference type="Proteomes" id="UP000309215">
    <property type="component" value="Unassembled WGS sequence"/>
</dbReference>
<sequence length="547" mass="56790">MARTIRIGNDAPAPSPAPPRESNGAAVDASLVADGRQKRARARRCPACDKCFSGEVRFCPFDGDALIDAPDWNPNADPLIGQIIDARYEVVSVLGEGGTGSVYEVRHTTLGRRFALKVLRADIARDAQIVTRFIQEAKAAAAIGHPNIVAVSDFGEVQPDKSAPLTSKVPYFVMELLTGSSLASVLRSERILPADRTAAIGLQCALGLASAHEAGVIHRDLKPDNVFLVRSGDREFVKLLDFGLAKIAGTSRVTRQGIIFGTPHYMSPEQAMGQPVDHRTDIYALGVIMYECLTGRVPFEADSFKGVLDQHIHGAAVPVEQRVPDPTQIGPLGDIINRCLAKNPAERFATMAELAAALEEAMGLIPQSGDLMFGEEGQAIGPPRVEKREPPAASAARGPLVVVLAAATVIALGVVAYLAIQPPLHPPTTGATAAAPTAPTAPTATVPATPTTPAVVATPAPTPTVTTPAVVATEEPTAPTQTTQVAPPSLGTPTAVVRPFGTTTGGTLKSTGSPPTATAPATTPTAPPTTTTKKKSGGGGDVVDPWG</sequence>
<proteinExistence type="predicted"/>
<feature type="transmembrane region" description="Helical" evidence="7">
    <location>
        <begin position="400"/>
        <end position="420"/>
    </location>
</feature>
<comment type="caution">
    <text evidence="9">The sequence shown here is derived from an EMBL/GenBank/DDBJ whole genome shotgun (WGS) entry which is preliminary data.</text>
</comment>
<gene>
    <name evidence="9" type="ORF">E8A74_14780</name>
</gene>
<evidence type="ECO:0000313" key="10">
    <source>
        <dbReference type="Proteomes" id="UP000309215"/>
    </source>
</evidence>
<evidence type="ECO:0000256" key="1">
    <source>
        <dbReference type="ARBA" id="ARBA00022679"/>
    </source>
</evidence>
<dbReference type="PROSITE" id="PS00108">
    <property type="entry name" value="PROTEIN_KINASE_ST"/>
    <property type="match status" value="1"/>
</dbReference>
<evidence type="ECO:0000256" key="7">
    <source>
        <dbReference type="SAM" id="Phobius"/>
    </source>
</evidence>
<dbReference type="SUPFAM" id="SSF56112">
    <property type="entry name" value="Protein kinase-like (PK-like)"/>
    <property type="match status" value="1"/>
</dbReference>
<dbReference type="Gene3D" id="3.30.200.20">
    <property type="entry name" value="Phosphorylase Kinase, domain 1"/>
    <property type="match status" value="1"/>
</dbReference>
<evidence type="ECO:0000313" key="9">
    <source>
        <dbReference type="EMBL" id="TKD08552.1"/>
    </source>
</evidence>
<keyword evidence="10" id="KW-1185">Reference proteome</keyword>
<dbReference type="SMART" id="SM00220">
    <property type="entry name" value="S_TKc"/>
    <property type="match status" value="1"/>
</dbReference>
<evidence type="ECO:0000256" key="4">
    <source>
        <dbReference type="ARBA" id="ARBA00022840"/>
    </source>
</evidence>
<dbReference type="PROSITE" id="PS00107">
    <property type="entry name" value="PROTEIN_KINASE_ATP"/>
    <property type="match status" value="1"/>
</dbReference>
<evidence type="ECO:0000256" key="3">
    <source>
        <dbReference type="ARBA" id="ARBA00022777"/>
    </source>
</evidence>
<feature type="region of interest" description="Disordered" evidence="6">
    <location>
        <begin position="428"/>
        <end position="547"/>
    </location>
</feature>
<accession>A0A4U1JCZ2</accession>
<evidence type="ECO:0000256" key="6">
    <source>
        <dbReference type="SAM" id="MobiDB-lite"/>
    </source>
</evidence>
<dbReference type="EMBL" id="SSMQ01000013">
    <property type="protein sequence ID" value="TKD08552.1"/>
    <property type="molecule type" value="Genomic_DNA"/>
</dbReference>
<dbReference type="PANTHER" id="PTHR43289:SF6">
    <property type="entry name" value="SERINE_THREONINE-PROTEIN KINASE NEKL-3"/>
    <property type="match status" value="1"/>
</dbReference>
<feature type="region of interest" description="Disordered" evidence="6">
    <location>
        <begin position="1"/>
        <end position="26"/>
    </location>
</feature>
<dbReference type="InterPro" id="IPR008271">
    <property type="entry name" value="Ser/Thr_kinase_AS"/>
</dbReference>